<dbReference type="Pfam" id="PF14321">
    <property type="entry name" value="DUF4382"/>
    <property type="match status" value="1"/>
</dbReference>
<dbReference type="EMBL" id="BAAAFH010000022">
    <property type="protein sequence ID" value="GAA0876693.1"/>
    <property type="molecule type" value="Genomic_DNA"/>
</dbReference>
<name>A0ABN1MUX6_9FLAO</name>
<protein>
    <recommendedName>
        <fullName evidence="2">DUF4382 domain-containing protein</fullName>
    </recommendedName>
</protein>
<dbReference type="PROSITE" id="PS51257">
    <property type="entry name" value="PROKAR_LIPOPROTEIN"/>
    <property type="match status" value="1"/>
</dbReference>
<keyword evidence="4" id="KW-1185">Reference proteome</keyword>
<feature type="signal peptide" evidence="1">
    <location>
        <begin position="1"/>
        <end position="19"/>
    </location>
</feature>
<proteinExistence type="predicted"/>
<dbReference type="Proteomes" id="UP001501126">
    <property type="component" value="Unassembled WGS sequence"/>
</dbReference>
<gene>
    <name evidence="3" type="ORF">GCM10009118_31030</name>
</gene>
<reference evidence="3 4" key="1">
    <citation type="journal article" date="2019" name="Int. J. Syst. Evol. Microbiol.">
        <title>The Global Catalogue of Microorganisms (GCM) 10K type strain sequencing project: providing services to taxonomists for standard genome sequencing and annotation.</title>
        <authorList>
            <consortium name="The Broad Institute Genomics Platform"/>
            <consortium name="The Broad Institute Genome Sequencing Center for Infectious Disease"/>
            <person name="Wu L."/>
            <person name="Ma J."/>
        </authorList>
    </citation>
    <scope>NUCLEOTIDE SEQUENCE [LARGE SCALE GENOMIC DNA]</scope>
    <source>
        <strain evidence="3 4">JCM 16083</strain>
    </source>
</reference>
<feature type="domain" description="DUF4382" evidence="2">
    <location>
        <begin position="27"/>
        <end position="163"/>
    </location>
</feature>
<accession>A0ABN1MUX6</accession>
<keyword evidence="1" id="KW-0732">Signal</keyword>
<feature type="chain" id="PRO_5046688290" description="DUF4382 domain-containing protein" evidence="1">
    <location>
        <begin position="20"/>
        <end position="253"/>
    </location>
</feature>
<dbReference type="InterPro" id="IPR025491">
    <property type="entry name" value="DUF4382"/>
</dbReference>
<evidence type="ECO:0000256" key="1">
    <source>
        <dbReference type="SAM" id="SignalP"/>
    </source>
</evidence>
<sequence length="253" mass="27375">MRRVAFFTGLMLMTLAFFACKKEEDGTAQLKVYLTDAPGNFEHVFIDIQEVRIHSNNGGWTSLPINAGVYDLLEFNNGMDTLLCNVELPVGRISQIRLVLGNSNSVVVDGTTHSLTTPSAQTSGLKLNLHQELEANESYSIWLDFDAGSSVVLTGNGEYILKPVIRTFSDLTNGKIKGIVTPMNAIPTVYAIQNGDTLTAIPDNNGFFMFCGVNGTYDVHIVPSVTGYSTAEVNGVQASFGTITDLGTIQIPN</sequence>
<evidence type="ECO:0000313" key="3">
    <source>
        <dbReference type="EMBL" id="GAA0876693.1"/>
    </source>
</evidence>
<evidence type="ECO:0000313" key="4">
    <source>
        <dbReference type="Proteomes" id="UP001501126"/>
    </source>
</evidence>
<dbReference type="RefSeq" id="WP_343790064.1">
    <property type="nucleotide sequence ID" value="NZ_BAAAFH010000022.1"/>
</dbReference>
<organism evidence="3 4">
    <name type="scientific">Wandonia haliotis</name>
    <dbReference type="NCBI Taxonomy" id="574963"/>
    <lineage>
        <taxon>Bacteria</taxon>
        <taxon>Pseudomonadati</taxon>
        <taxon>Bacteroidota</taxon>
        <taxon>Flavobacteriia</taxon>
        <taxon>Flavobacteriales</taxon>
        <taxon>Crocinitomicaceae</taxon>
        <taxon>Wandonia</taxon>
    </lineage>
</organism>
<comment type="caution">
    <text evidence="3">The sequence shown here is derived from an EMBL/GenBank/DDBJ whole genome shotgun (WGS) entry which is preliminary data.</text>
</comment>
<evidence type="ECO:0000259" key="2">
    <source>
        <dbReference type="Pfam" id="PF14321"/>
    </source>
</evidence>